<dbReference type="EMBL" id="NHRY01000216">
    <property type="protein sequence ID" value="PPQ30123.1"/>
    <property type="molecule type" value="Genomic_DNA"/>
</dbReference>
<proteinExistence type="predicted"/>
<feature type="compositionally biased region" description="Low complexity" evidence="1">
    <location>
        <begin position="94"/>
        <end position="103"/>
    </location>
</feature>
<keyword evidence="3" id="KW-1185">Reference proteome</keyword>
<accession>A0A2S6N672</accession>
<sequence>MYRCYLIRNGRIVRGDNLDAATLEQAVADGRRLLALRSRSGPFSGIEIWSGSTLVYSDTPYGDAKAAAIDSPFATPDTTMLPDWRPTLGRLTAAAAPPGAQDGAEADAPRLAAPRKAVRRRAARGLIAA</sequence>
<organism evidence="2 3">
    <name type="scientific">Rhodopila globiformis</name>
    <name type="common">Rhodopseudomonas globiformis</name>
    <dbReference type="NCBI Taxonomy" id="1071"/>
    <lineage>
        <taxon>Bacteria</taxon>
        <taxon>Pseudomonadati</taxon>
        <taxon>Pseudomonadota</taxon>
        <taxon>Alphaproteobacteria</taxon>
        <taxon>Acetobacterales</taxon>
        <taxon>Acetobacteraceae</taxon>
        <taxon>Rhodopila</taxon>
    </lineage>
</organism>
<gene>
    <name evidence="2" type="ORF">CCS01_19685</name>
</gene>
<dbReference type="AlphaFoldDB" id="A0A2S6N672"/>
<feature type="region of interest" description="Disordered" evidence="1">
    <location>
        <begin position="94"/>
        <end position="115"/>
    </location>
</feature>
<name>A0A2S6N672_RHOGL</name>
<dbReference type="RefSeq" id="WP_104520528.1">
    <property type="nucleotide sequence ID" value="NZ_NHRY01000216.1"/>
</dbReference>
<dbReference type="Proteomes" id="UP000239724">
    <property type="component" value="Unassembled WGS sequence"/>
</dbReference>
<evidence type="ECO:0000256" key="1">
    <source>
        <dbReference type="SAM" id="MobiDB-lite"/>
    </source>
</evidence>
<comment type="caution">
    <text evidence="2">The sequence shown here is derived from an EMBL/GenBank/DDBJ whole genome shotgun (WGS) entry which is preliminary data.</text>
</comment>
<reference evidence="2 3" key="1">
    <citation type="journal article" date="2018" name="Arch. Microbiol.">
        <title>New insights into the metabolic potential of the phototrophic purple bacterium Rhodopila globiformis DSM 161(T) from its draft genome sequence and evidence for a vanadium-dependent nitrogenase.</title>
        <authorList>
            <person name="Imhoff J.F."/>
            <person name="Rahn T."/>
            <person name="Kunzel S."/>
            <person name="Neulinger S.C."/>
        </authorList>
    </citation>
    <scope>NUCLEOTIDE SEQUENCE [LARGE SCALE GENOMIC DNA]</scope>
    <source>
        <strain evidence="2 3">DSM 161</strain>
    </source>
</reference>
<protein>
    <submittedName>
        <fullName evidence="2">Uncharacterized protein</fullName>
    </submittedName>
</protein>
<evidence type="ECO:0000313" key="3">
    <source>
        <dbReference type="Proteomes" id="UP000239724"/>
    </source>
</evidence>
<evidence type="ECO:0000313" key="2">
    <source>
        <dbReference type="EMBL" id="PPQ30123.1"/>
    </source>
</evidence>